<name>A0A0C2YFM8_HEBCY</name>
<organism evidence="1 2">
    <name type="scientific">Hebeloma cylindrosporum</name>
    <dbReference type="NCBI Taxonomy" id="76867"/>
    <lineage>
        <taxon>Eukaryota</taxon>
        <taxon>Fungi</taxon>
        <taxon>Dikarya</taxon>
        <taxon>Basidiomycota</taxon>
        <taxon>Agaricomycotina</taxon>
        <taxon>Agaricomycetes</taxon>
        <taxon>Agaricomycetidae</taxon>
        <taxon>Agaricales</taxon>
        <taxon>Agaricineae</taxon>
        <taxon>Hymenogastraceae</taxon>
        <taxon>Hebeloma</taxon>
    </lineage>
</organism>
<gene>
    <name evidence="1" type="ORF">M413DRAFT_446786</name>
</gene>
<dbReference type="Proteomes" id="UP000053424">
    <property type="component" value="Unassembled WGS sequence"/>
</dbReference>
<evidence type="ECO:0000313" key="2">
    <source>
        <dbReference type="Proteomes" id="UP000053424"/>
    </source>
</evidence>
<evidence type="ECO:0000313" key="1">
    <source>
        <dbReference type="EMBL" id="KIM39862.1"/>
    </source>
</evidence>
<dbReference type="HOGENOM" id="CLU_655626_0_0_1"/>
<keyword evidence="2" id="KW-1185">Reference proteome</keyword>
<sequence length="386" mass="43214">MSPEYAQRQMAKWAAVICDGLNGAAALSALATFFPFVDYKLPTRFSAAYFPAWVINAEVEVDATVRGSERTSTVIFKNSYIPGSHVPTLSAAPLWSRSFDNSEPTPFDESLLKQHGQEIQCIPFTTSPFSLWNVADSLPDGSVNISEKLSFAPSSLQTNLFSAYPVLIPLYVAQYEPEDPESSNQALTLFIQAHGNEGCIMTARTTNTTELLDEVLRQIKFGTMELEQNEEVLLLGEADSRVQLEAVDLKPFRGADKLITQWLETPLRSYSHIEALASMGKLENDDDPRIREMTEEARDELDKIFKLTKEIVMLERVVETISHRKPGEVIISLTKGEHGFPKIGNASTSALQDRLLELKEKLHNLKPHWWIQWELSEQGGNLAGKK</sequence>
<dbReference type="OrthoDB" id="2349883at2759"/>
<dbReference type="EMBL" id="KN831784">
    <property type="protein sequence ID" value="KIM39862.1"/>
    <property type="molecule type" value="Genomic_DNA"/>
</dbReference>
<dbReference type="AlphaFoldDB" id="A0A0C2YFM8"/>
<accession>A0A0C2YFM8</accession>
<reference evidence="2" key="2">
    <citation type="submission" date="2015-01" db="EMBL/GenBank/DDBJ databases">
        <title>Evolutionary Origins and Diversification of the Mycorrhizal Mutualists.</title>
        <authorList>
            <consortium name="DOE Joint Genome Institute"/>
            <consortium name="Mycorrhizal Genomics Consortium"/>
            <person name="Kohler A."/>
            <person name="Kuo A."/>
            <person name="Nagy L.G."/>
            <person name="Floudas D."/>
            <person name="Copeland A."/>
            <person name="Barry K.W."/>
            <person name="Cichocki N."/>
            <person name="Veneault-Fourrey C."/>
            <person name="LaButti K."/>
            <person name="Lindquist E.A."/>
            <person name="Lipzen A."/>
            <person name="Lundell T."/>
            <person name="Morin E."/>
            <person name="Murat C."/>
            <person name="Riley R."/>
            <person name="Ohm R."/>
            <person name="Sun H."/>
            <person name="Tunlid A."/>
            <person name="Henrissat B."/>
            <person name="Grigoriev I.V."/>
            <person name="Hibbett D.S."/>
            <person name="Martin F."/>
        </authorList>
    </citation>
    <scope>NUCLEOTIDE SEQUENCE [LARGE SCALE GENOMIC DNA]</scope>
    <source>
        <strain evidence="2">h7</strain>
    </source>
</reference>
<protein>
    <submittedName>
        <fullName evidence="1">Uncharacterized protein</fullName>
    </submittedName>
</protein>
<reference evidence="1 2" key="1">
    <citation type="submission" date="2014-04" db="EMBL/GenBank/DDBJ databases">
        <authorList>
            <consortium name="DOE Joint Genome Institute"/>
            <person name="Kuo A."/>
            <person name="Gay G."/>
            <person name="Dore J."/>
            <person name="Kohler A."/>
            <person name="Nagy L.G."/>
            <person name="Floudas D."/>
            <person name="Copeland A."/>
            <person name="Barry K.W."/>
            <person name="Cichocki N."/>
            <person name="Veneault-Fourrey C."/>
            <person name="LaButti K."/>
            <person name="Lindquist E.A."/>
            <person name="Lipzen A."/>
            <person name="Lundell T."/>
            <person name="Morin E."/>
            <person name="Murat C."/>
            <person name="Sun H."/>
            <person name="Tunlid A."/>
            <person name="Henrissat B."/>
            <person name="Grigoriev I.V."/>
            <person name="Hibbett D.S."/>
            <person name="Martin F."/>
            <person name="Nordberg H.P."/>
            <person name="Cantor M.N."/>
            <person name="Hua S.X."/>
        </authorList>
    </citation>
    <scope>NUCLEOTIDE SEQUENCE [LARGE SCALE GENOMIC DNA]</scope>
    <source>
        <strain evidence="2">h7</strain>
    </source>
</reference>
<proteinExistence type="predicted"/>